<organism evidence="1 2">
    <name type="scientific">Paragonimus heterotremus</name>
    <dbReference type="NCBI Taxonomy" id="100268"/>
    <lineage>
        <taxon>Eukaryota</taxon>
        <taxon>Metazoa</taxon>
        <taxon>Spiralia</taxon>
        <taxon>Lophotrochozoa</taxon>
        <taxon>Platyhelminthes</taxon>
        <taxon>Trematoda</taxon>
        <taxon>Digenea</taxon>
        <taxon>Plagiorchiida</taxon>
        <taxon>Troglotremata</taxon>
        <taxon>Troglotrematidae</taxon>
        <taxon>Paragonimus</taxon>
    </lineage>
</organism>
<sequence>MMMMQRAFSCHLGYCPNNRLFGHFTTCFGTRS</sequence>
<comment type="caution">
    <text evidence="1">The sequence shown here is derived from an EMBL/GenBank/DDBJ whole genome shotgun (WGS) entry which is preliminary data.</text>
</comment>
<dbReference type="Proteomes" id="UP000748531">
    <property type="component" value="Unassembled WGS sequence"/>
</dbReference>
<proteinExistence type="predicted"/>
<dbReference type="EMBL" id="LUCH01006461">
    <property type="protein sequence ID" value="KAF5397306.1"/>
    <property type="molecule type" value="Genomic_DNA"/>
</dbReference>
<gene>
    <name evidence="1" type="ORF">PHET_09468</name>
</gene>
<name>A0A8J4T305_9TREM</name>
<protein>
    <submittedName>
        <fullName evidence="1">Uncharacterized protein</fullName>
    </submittedName>
</protein>
<dbReference type="AlphaFoldDB" id="A0A8J4T305"/>
<evidence type="ECO:0000313" key="1">
    <source>
        <dbReference type="EMBL" id="KAF5397306.1"/>
    </source>
</evidence>
<accession>A0A8J4T305</accession>
<evidence type="ECO:0000313" key="2">
    <source>
        <dbReference type="Proteomes" id="UP000748531"/>
    </source>
</evidence>
<reference evidence="1" key="1">
    <citation type="submission" date="2019-05" db="EMBL/GenBank/DDBJ databases">
        <title>Annotation for the trematode Paragonimus heterotremus.</title>
        <authorList>
            <person name="Choi Y.-J."/>
        </authorList>
    </citation>
    <scope>NUCLEOTIDE SEQUENCE</scope>
    <source>
        <strain evidence="1">LC</strain>
    </source>
</reference>
<keyword evidence="2" id="KW-1185">Reference proteome</keyword>